<comment type="caution">
    <text evidence="5">The sequence shown here is derived from an EMBL/GenBank/DDBJ whole genome shotgun (WGS) entry which is preliminary data.</text>
</comment>
<dbReference type="Proteomes" id="UP000886014">
    <property type="component" value="Unassembled WGS sequence"/>
</dbReference>
<evidence type="ECO:0000256" key="1">
    <source>
        <dbReference type="ARBA" id="ARBA00001974"/>
    </source>
</evidence>
<dbReference type="AlphaFoldDB" id="A0A7C5I3G1"/>
<reference evidence="5" key="1">
    <citation type="journal article" date="2020" name="mSystems">
        <title>Genome- and Community-Level Interaction Insights into Carbon Utilization and Element Cycling Functions of Hydrothermarchaeota in Hydrothermal Sediment.</title>
        <authorList>
            <person name="Zhou Z."/>
            <person name="Liu Y."/>
            <person name="Xu W."/>
            <person name="Pan J."/>
            <person name="Luo Z.H."/>
            <person name="Li M."/>
        </authorList>
    </citation>
    <scope>NUCLEOTIDE SEQUENCE [LARGE SCALE GENOMIC DNA]</scope>
    <source>
        <strain evidence="5">HyVt-94</strain>
    </source>
</reference>
<dbReference type="PRINTS" id="PR00469">
    <property type="entry name" value="PNDRDTASEII"/>
</dbReference>
<dbReference type="InterPro" id="IPR023753">
    <property type="entry name" value="FAD/NAD-binding_dom"/>
</dbReference>
<gene>
    <name evidence="5" type="ORF">ENL41_00330</name>
</gene>
<dbReference type="SUPFAM" id="SSF51905">
    <property type="entry name" value="FAD/NAD(P)-binding domain"/>
    <property type="match status" value="2"/>
</dbReference>
<proteinExistence type="predicted"/>
<dbReference type="InterPro" id="IPR036188">
    <property type="entry name" value="FAD/NAD-bd_sf"/>
</dbReference>
<dbReference type="GO" id="GO:0016491">
    <property type="term" value="F:oxidoreductase activity"/>
    <property type="evidence" value="ECO:0007669"/>
    <property type="project" value="InterPro"/>
</dbReference>
<evidence type="ECO:0000313" key="5">
    <source>
        <dbReference type="EMBL" id="HHF57853.1"/>
    </source>
</evidence>
<name>A0A7C5I3G1_UNCW3</name>
<comment type="cofactor">
    <cofactor evidence="1">
        <name>FAD</name>
        <dbReference type="ChEBI" id="CHEBI:57692"/>
    </cofactor>
</comment>
<organism evidence="5">
    <name type="scientific">candidate division WOR-3 bacterium</name>
    <dbReference type="NCBI Taxonomy" id="2052148"/>
    <lineage>
        <taxon>Bacteria</taxon>
        <taxon>Bacteria division WOR-3</taxon>
    </lineage>
</organism>
<evidence type="ECO:0000259" key="4">
    <source>
        <dbReference type="Pfam" id="PF07992"/>
    </source>
</evidence>
<dbReference type="Pfam" id="PF07992">
    <property type="entry name" value="Pyr_redox_2"/>
    <property type="match status" value="1"/>
</dbReference>
<protein>
    <submittedName>
        <fullName evidence="5">NAD(P)/FAD-dependent oxidoreductase</fullName>
    </submittedName>
</protein>
<accession>A0A7C5I3G1</accession>
<feature type="domain" description="FAD/NAD(P)-binding" evidence="4">
    <location>
        <begin position="2"/>
        <end position="273"/>
    </location>
</feature>
<sequence>MRFVLLGGGIASLTCAQKLKELRPGDEVVMVSGDKYPYSRMVLPNILKREIEFKNALLSVPKGVKFRGGEKVISIDFERKFVYTPNGKLRYDKLLIATGSEPNYPFEEKYNSVVTVRNIEDVRRIEESVQKGEDIIVFGGGFVSLEIVDALIKRGVNPEVIVSSDYPLSRMLDEESGDFLKNLLMERGIKFRFDREIKAVKAGFIFTDKGEKLPCKLLIAGKGVIPALQFVKRGEVLKINKFMETEFEDVYAAGDVVEVYDIVSGKYRPIPIWPVASLSGWYAALNMAGIKAPYTGFFPYNFLKTLDISIFVAGDMKSVPHDVLLWKKGESFAKAIIKNGVIKGIVAINVEVDIPEWLRIIREQVKVEWVTKSFPWIRVKGKI</sequence>
<evidence type="ECO:0000256" key="3">
    <source>
        <dbReference type="ARBA" id="ARBA00022827"/>
    </source>
</evidence>
<keyword evidence="3" id="KW-0274">FAD</keyword>
<dbReference type="InterPro" id="IPR050260">
    <property type="entry name" value="FAD-bd_OxRdtase"/>
</dbReference>
<evidence type="ECO:0000256" key="2">
    <source>
        <dbReference type="ARBA" id="ARBA00022630"/>
    </source>
</evidence>
<dbReference type="PANTHER" id="PTHR43429">
    <property type="entry name" value="PYRIDINE NUCLEOTIDE-DISULFIDE OXIDOREDUCTASE DOMAIN-CONTAINING"/>
    <property type="match status" value="1"/>
</dbReference>
<dbReference type="PANTHER" id="PTHR43429:SF3">
    <property type="entry name" value="NITRITE REDUCTASE [NAD(P)H]"/>
    <property type="match status" value="1"/>
</dbReference>
<keyword evidence="2" id="KW-0285">Flavoprotein</keyword>
<dbReference type="Gene3D" id="3.50.50.60">
    <property type="entry name" value="FAD/NAD(P)-binding domain"/>
    <property type="match status" value="2"/>
</dbReference>
<dbReference type="PRINTS" id="PR00368">
    <property type="entry name" value="FADPNR"/>
</dbReference>
<dbReference type="EMBL" id="DRTV01000026">
    <property type="protein sequence ID" value="HHF57853.1"/>
    <property type="molecule type" value="Genomic_DNA"/>
</dbReference>